<dbReference type="GO" id="GO:0005524">
    <property type="term" value="F:ATP binding"/>
    <property type="evidence" value="ECO:0007669"/>
    <property type="project" value="UniProtKB-UniRule"/>
</dbReference>
<feature type="domain" description="DNA replication factor Dna2 N-terminal" evidence="24">
    <location>
        <begin position="612"/>
        <end position="814"/>
    </location>
</feature>
<dbReference type="GO" id="GO:0005634">
    <property type="term" value="C:nucleus"/>
    <property type="evidence" value="ECO:0007669"/>
    <property type="project" value="UniProtKB-SubCell"/>
</dbReference>
<dbReference type="CDD" id="cd18041">
    <property type="entry name" value="DEXXQc_DNA2"/>
    <property type="match status" value="1"/>
</dbReference>
<keyword evidence="5 22" id="KW-0235">DNA replication</keyword>
<evidence type="ECO:0000313" key="29">
    <source>
        <dbReference type="Proteomes" id="UP000002668"/>
    </source>
</evidence>
<comment type="catalytic activity">
    <reaction evidence="21 22">
        <text>ATP + H2O = ADP + phosphate + H(+)</text>
        <dbReference type="Rhea" id="RHEA:13065"/>
        <dbReference type="ChEBI" id="CHEBI:15377"/>
        <dbReference type="ChEBI" id="CHEBI:15378"/>
        <dbReference type="ChEBI" id="CHEBI:30616"/>
        <dbReference type="ChEBI" id="CHEBI:43474"/>
        <dbReference type="ChEBI" id="CHEBI:456216"/>
        <dbReference type="EC" id="3.6.4.12"/>
    </reaction>
</comment>
<dbReference type="InterPro" id="IPR011604">
    <property type="entry name" value="PDDEXK-like_dom_sf"/>
</dbReference>
<dbReference type="InParanoid" id="E4ZMD0"/>
<dbReference type="Gene3D" id="3.90.320.10">
    <property type="match status" value="1"/>
</dbReference>
<evidence type="ECO:0000256" key="8">
    <source>
        <dbReference type="ARBA" id="ARBA00022741"/>
    </source>
</evidence>
<keyword evidence="13 22" id="KW-0067">ATP-binding</keyword>
<dbReference type="InterPro" id="IPR014808">
    <property type="entry name" value="DNA_replication_fac_Dna2_N"/>
</dbReference>
<keyword evidence="7 22" id="KW-0479">Metal-binding</keyword>
<evidence type="ECO:0000256" key="10">
    <source>
        <dbReference type="ARBA" id="ARBA00022763"/>
    </source>
</evidence>
<organism evidence="29">
    <name type="scientific">Leptosphaeria maculans (strain JN3 / isolate v23.1.3 / race Av1-4-5-6-7-8)</name>
    <name type="common">Blackleg fungus</name>
    <name type="synonym">Phoma lingam</name>
    <dbReference type="NCBI Taxonomy" id="985895"/>
    <lineage>
        <taxon>Eukaryota</taxon>
        <taxon>Fungi</taxon>
        <taxon>Dikarya</taxon>
        <taxon>Ascomycota</taxon>
        <taxon>Pezizomycotina</taxon>
        <taxon>Dothideomycetes</taxon>
        <taxon>Pleosporomycetidae</taxon>
        <taxon>Pleosporales</taxon>
        <taxon>Pleosporineae</taxon>
        <taxon>Leptosphaeriaceae</taxon>
        <taxon>Plenodomus</taxon>
        <taxon>Plenodomus lingam/Leptosphaeria maculans species complex</taxon>
    </lineage>
</organism>
<dbReference type="Pfam" id="PF13086">
    <property type="entry name" value="AAA_11"/>
    <property type="match status" value="2"/>
</dbReference>
<evidence type="ECO:0000259" key="26">
    <source>
        <dbReference type="Pfam" id="PF13087"/>
    </source>
</evidence>
<dbReference type="InterPro" id="IPR026851">
    <property type="entry name" value="Dna2/JHS1_DEXXQ-box"/>
</dbReference>
<dbReference type="PANTHER" id="PTHR10887:SF433">
    <property type="entry name" value="DNA REPLICATION ATP-DEPENDENT HELICASE_NUCLEASE DNA2"/>
    <property type="match status" value="1"/>
</dbReference>
<dbReference type="CDD" id="cd18808">
    <property type="entry name" value="SF1_C_Upf1"/>
    <property type="match status" value="1"/>
</dbReference>
<dbReference type="Pfam" id="PF13087">
    <property type="entry name" value="AAA_12"/>
    <property type="match status" value="1"/>
</dbReference>
<keyword evidence="6 22" id="KW-0540">Nuclease</keyword>
<keyword evidence="22" id="KW-0158">Chromosome</keyword>
<feature type="compositionally biased region" description="Low complexity" evidence="23">
    <location>
        <begin position="326"/>
        <end position="340"/>
    </location>
</feature>
<keyword evidence="9" id="KW-0255">Endonuclease</keyword>
<dbReference type="GO" id="GO:0046872">
    <property type="term" value="F:metal ion binding"/>
    <property type="evidence" value="ECO:0007669"/>
    <property type="project" value="UniProtKB-UniRule"/>
</dbReference>
<dbReference type="Gene3D" id="3.40.50.300">
    <property type="entry name" value="P-loop containing nucleotide triphosphate hydrolases"/>
    <property type="match status" value="3"/>
</dbReference>
<feature type="domain" description="DNA2/NAM7 helicase helicase" evidence="25">
    <location>
        <begin position="1289"/>
        <end position="1349"/>
    </location>
</feature>
<dbReference type="Pfam" id="PF21123">
    <property type="entry name" value="Dna2_Rift"/>
    <property type="match status" value="1"/>
</dbReference>
<feature type="region of interest" description="Disordered" evidence="23">
    <location>
        <begin position="393"/>
        <end position="412"/>
    </location>
</feature>
<dbReference type="VEuPathDB" id="FungiDB:LEMA_P051850.1"/>
<feature type="compositionally biased region" description="Polar residues" evidence="23">
    <location>
        <begin position="454"/>
        <end position="471"/>
    </location>
</feature>
<keyword evidence="11 22" id="KW-0378">Hydrolase</keyword>
<feature type="compositionally biased region" description="Basic and acidic residues" evidence="23">
    <location>
        <begin position="107"/>
        <end position="118"/>
    </location>
</feature>
<dbReference type="CDD" id="cd22318">
    <property type="entry name" value="DNA2_N-like"/>
    <property type="match status" value="1"/>
</dbReference>
<evidence type="ECO:0000259" key="27">
    <source>
        <dbReference type="Pfam" id="PF21123"/>
    </source>
</evidence>
<feature type="domain" description="DNA2/NAM7 helicase helicase" evidence="25">
    <location>
        <begin position="1181"/>
        <end position="1268"/>
    </location>
</feature>
<evidence type="ECO:0000256" key="9">
    <source>
        <dbReference type="ARBA" id="ARBA00022759"/>
    </source>
</evidence>
<name>E4ZMD0_LEPMJ</name>
<dbReference type="GO" id="GO:0003677">
    <property type="term" value="F:DNA binding"/>
    <property type="evidence" value="ECO:0007669"/>
    <property type="project" value="UniProtKB-UniRule"/>
</dbReference>
<dbReference type="FunFam" id="3.40.50.300:FF:001170">
    <property type="entry name" value="DNA replication helicase Dna2"/>
    <property type="match status" value="1"/>
</dbReference>
<dbReference type="GO" id="GO:0051539">
    <property type="term" value="F:4 iron, 4 sulfur cluster binding"/>
    <property type="evidence" value="ECO:0007669"/>
    <property type="project" value="UniProtKB-UniRule"/>
</dbReference>
<evidence type="ECO:0000313" key="28">
    <source>
        <dbReference type="EMBL" id="CBX92479.1"/>
    </source>
</evidence>
<dbReference type="GO" id="GO:0033567">
    <property type="term" value="P:DNA replication, Okazaki fragment processing"/>
    <property type="evidence" value="ECO:0007669"/>
    <property type="project" value="UniProtKB-UniRule"/>
</dbReference>
<dbReference type="InterPro" id="IPR045055">
    <property type="entry name" value="DNA2/NAM7-like"/>
</dbReference>
<protein>
    <recommendedName>
        <fullName evidence="22">DNA replication ATP-dependent helicase/nuclease</fullName>
        <ecNumber evidence="22">3.1.-.-</ecNumber>
        <ecNumber evidence="22">3.6.4.12</ecNumber>
    </recommendedName>
</protein>
<keyword evidence="20 22" id="KW-0511">Multifunctional enzyme</keyword>
<accession>E4ZMD0</accession>
<dbReference type="HOGENOM" id="CLU_001666_2_1_1"/>
<evidence type="ECO:0000256" key="7">
    <source>
        <dbReference type="ARBA" id="ARBA00022723"/>
    </source>
</evidence>
<evidence type="ECO:0000256" key="1">
    <source>
        <dbReference type="ARBA" id="ARBA00001966"/>
    </source>
</evidence>
<dbReference type="GeneID" id="13285239"/>
<keyword evidence="29" id="KW-1185">Reference proteome</keyword>
<comment type="cofactor">
    <cofactor evidence="1">
        <name>[4Fe-4S] cluster</name>
        <dbReference type="ChEBI" id="CHEBI:49883"/>
    </cofactor>
</comment>
<dbReference type="GO" id="GO:0017108">
    <property type="term" value="F:5'-flap endonuclease activity"/>
    <property type="evidence" value="ECO:0007669"/>
    <property type="project" value="UniProtKB-UniRule"/>
</dbReference>
<evidence type="ECO:0000259" key="25">
    <source>
        <dbReference type="Pfam" id="PF13086"/>
    </source>
</evidence>
<dbReference type="GO" id="GO:0005694">
    <property type="term" value="C:chromosome"/>
    <property type="evidence" value="ECO:0007669"/>
    <property type="project" value="UniProtKB-SubCell"/>
</dbReference>
<dbReference type="InterPro" id="IPR047187">
    <property type="entry name" value="SF1_C_Upf1"/>
</dbReference>
<evidence type="ECO:0000256" key="17">
    <source>
        <dbReference type="ARBA" id="ARBA00023128"/>
    </source>
</evidence>
<dbReference type="GO" id="GO:0016887">
    <property type="term" value="F:ATP hydrolysis activity"/>
    <property type="evidence" value="ECO:0007669"/>
    <property type="project" value="RHEA"/>
</dbReference>
<sequence>MSTRQKSFFDQDQKAKPYKGQWHRQPNRLPFPHHYNNNHTAPPPRQVVTGPPIMPSTQTRTKLKAFQFIEGAPTTAGTGKECEAEKENQPTATVKAKLIETPKTSRMTKEVETMEKTPKLPTAKSCPPPSTPATTRLPLADLVGNIDDSARHAPKPIASPEEQLIWRGSQTVNTPMPRKNKKRARSSSPVPPQSQDDSRFDPNRTELTTPQADPAMELWTRYTGKNGTPSANKGVAFAHLINESSPRSAAAAGSISGLRRWASCGHEFPASHRKRRRTQGVFQAQEESTEDVFTHVPSSDSMMQGQSTKPNIASMVQRMRECVSKSQSHMSTQPPSSSSPVLGGMDRQVSSSGSPLQRRPSHLDQDEDLEQEASETLRVEEDLVCEDAYMDQEPQDEAPLQDQPAHQCSISSDDFGDDVFDADMVEALDITPPTAESAAQPTGIVTTPAEPARPQSQPRALSQPQAQSQSHWPPAVIAAPQATGSDDDEFGMDDEEEFAADLEHVASLFDTRSVEESNDPRTADDAGEDITAGDVAPIINLVDDEDEDEFGGDIDVDEFAAAEVAATQAPVNTSQGPTRAIQRYLIKRVDEGTYTTERGHQMPEKVLLVEEEKTKLFKAITLRQAWFDTPCTTGSFVHVIGEFSSTGQCCIDDHHNMLILHPDHLISATVVADSFGCLRRAVLQDRIKATSTANAPMLYGTLLHELFQEALKANKWDSAFLLERIEKILPSKFETILEINSTREEVQEHLSSKLPEMQAWADIFVRSQPRDDAVVRERNGRQSIMSVNKLLDVEEHVWSPMYGLKGNIDATVQVIMRDDQGERTLTVPFEVKTGKNTSNAAHVAQTALYNLLLSNRYDVDVAYGILYYLESSDTSRIPAIRNDIIHMIIKRNELACYVRDRIDLPPMLKEDFKCQKCYAQEPCFLYNKLVEDGDGEVLNKKAKERYDELVKPLKPSDQDFMKKWDALLTKEESDMMKFRRELWTMLSEEREKLGRCFSKVVLEPGSGHEEMNGQKINRYHYTFIKQQAKPGFSFTESQLIVGEPVVVSDEQGHFALANGYVTNVKKRRITVAVDRRLHNSRTKLPGFESQTNQTFTGIMEVGKEGDMVAECDENEEPVLYRLDKDEFSNGMAAARNNLIQIMDNSVYKAHDLRALIIDGRAPAFKPVTAEMEPPQGSQMSMNTDQKAAIAKVMSAKDYALVLGMPGTGKTTTIAHIIRTLVAKGKSVLLTSYTHTAVDNILLKIRDDKIGTLRLGASAKVHPEVREFAILAAEPKGSVEELERSWMEPPVVATTCLTINHPLFSRRVFDYCIVDEASQITLPVCLGPIRMAQKFILVGDHYQLPPLVQNKEAMEGGLDISLFKLLCEAHPEAVVSLEHQYRMSADVMLLSNTFIYSGRLKCGTPSVASRKLSLPKSQGLLAYHHKPNQSRSCPSRPCTGPESPDCWLSRSISPDAPVVFINTDLISTNLDVVSGPRITNTFEVQLVTQLTLCLLSLGVSANEIGIIAFYRSQLALLRQSLASAHTQTQSSELGISAGSAGVELHTADKFQGRDKEVVLVSCVRSNEDGVVGELLKDRRRINVALTRARSKLILLGSEKTLSSNELLGNMIALCRAKNWILNLQPDMVDAHSFDDINNTNSNITQTGKPASRPLHSPRLAPKPNTEPQSSPSPSPTKKRNPLSDISTAPGAANAHPPPLRKHRMPGKSIASILEDKGMGMAGSARKKPGRVCTAGKRGVLDGRPVLSDVWRGAV</sequence>
<proteinExistence type="inferred from homology"/>
<evidence type="ECO:0000256" key="14">
    <source>
        <dbReference type="ARBA" id="ARBA00023004"/>
    </source>
</evidence>
<evidence type="ECO:0000256" key="23">
    <source>
        <dbReference type="SAM" id="MobiDB-lite"/>
    </source>
</evidence>
<dbReference type="GO" id="GO:0071932">
    <property type="term" value="P:replication fork reversal"/>
    <property type="evidence" value="ECO:0007669"/>
    <property type="project" value="TreeGrafter"/>
</dbReference>
<evidence type="ECO:0000256" key="12">
    <source>
        <dbReference type="ARBA" id="ARBA00022806"/>
    </source>
</evidence>
<comment type="subcellular location">
    <subcellularLocation>
        <location evidence="2">Mitochondrion</location>
    </subcellularLocation>
    <subcellularLocation>
        <location evidence="22">Nucleus</location>
    </subcellularLocation>
    <subcellularLocation>
        <location evidence="22">Chromosome</location>
    </subcellularLocation>
</comment>
<dbReference type="FunCoup" id="E4ZMD0">
    <property type="interactions" value="534"/>
</dbReference>
<dbReference type="STRING" id="985895.E4ZMD0"/>
<keyword evidence="4 22" id="KW-0004">4Fe-4S</keyword>
<evidence type="ECO:0000256" key="13">
    <source>
        <dbReference type="ARBA" id="ARBA00022840"/>
    </source>
</evidence>
<keyword evidence="12 22" id="KW-0347">Helicase</keyword>
<dbReference type="OrthoDB" id="6513042at2759"/>
<gene>
    <name evidence="28" type="ORF">LEMA_P051850.1</name>
</gene>
<evidence type="ECO:0000256" key="22">
    <source>
        <dbReference type="RuleBase" id="RU367041"/>
    </source>
</evidence>
<dbReference type="EMBL" id="FP929094">
    <property type="protein sequence ID" value="CBX92479.1"/>
    <property type="molecule type" value="Genomic_DNA"/>
</dbReference>
<keyword evidence="15 22" id="KW-0411">Iron-sulfur</keyword>
<dbReference type="RefSeq" id="XP_003835844.1">
    <property type="nucleotide sequence ID" value="XM_003835796.1"/>
</dbReference>
<keyword evidence="16 22" id="KW-0238">DNA-binding</keyword>
<dbReference type="InterPro" id="IPR041677">
    <property type="entry name" value="DNA2/NAM7_AAA_11"/>
</dbReference>
<comment type="similarity">
    <text evidence="3 22">Belongs to the DNA2/NAM7 helicase family.</text>
</comment>
<feature type="domain" description="DNA2/NAM7 helicase-like C-terminal" evidence="26">
    <location>
        <begin position="1357"/>
        <end position="1597"/>
    </location>
</feature>
<feature type="region of interest" description="Disordered" evidence="23">
    <location>
        <begin position="74"/>
        <end position="216"/>
    </location>
</feature>
<keyword evidence="8 22" id="KW-0547">Nucleotide-binding</keyword>
<keyword evidence="17" id="KW-0496">Mitochondrion</keyword>
<dbReference type="GO" id="GO:0017116">
    <property type="term" value="F:single-stranded DNA helicase activity"/>
    <property type="evidence" value="ECO:0007669"/>
    <property type="project" value="UniProtKB-UniRule"/>
</dbReference>
<dbReference type="InterPro" id="IPR041679">
    <property type="entry name" value="DNA2/NAM7-like_C"/>
</dbReference>
<comment type="function">
    <text evidence="22">Key enzyme involved in DNA replication and DNA repair. Involved in Okazaki fragments processing by cleaving long flaps that escape FEN1: flaps that are longer than 27 nucleotides are coated by replication protein A complex (RPA), leading to recruit DNA2 which cleaves the flap until it is too short to bind RPA and becomes a substrate for FEN1. Also involved in 5'-end resection of DNA during double-strand break (DSB) repair by mediating the cleavage of 5'-ssDNA.</text>
</comment>
<evidence type="ECO:0000256" key="6">
    <source>
        <dbReference type="ARBA" id="ARBA00022722"/>
    </source>
</evidence>
<feature type="domain" description="DNA2 rift barrel" evidence="27">
    <location>
        <begin position="988"/>
        <end position="1079"/>
    </location>
</feature>
<dbReference type="OMA" id="SWFDTPC"/>
<evidence type="ECO:0000259" key="24">
    <source>
        <dbReference type="Pfam" id="PF08696"/>
    </source>
</evidence>
<dbReference type="SUPFAM" id="SSF52540">
    <property type="entry name" value="P-loop containing nucleoside triphosphate hydrolases"/>
    <property type="match status" value="1"/>
</dbReference>
<keyword evidence="19 22" id="KW-0539">Nucleus</keyword>
<dbReference type="InterPro" id="IPR027417">
    <property type="entry name" value="P-loop_NTPase"/>
</dbReference>
<keyword evidence="10 22" id="KW-0227">DNA damage</keyword>
<dbReference type="Proteomes" id="UP000002668">
    <property type="component" value="Genome"/>
</dbReference>
<evidence type="ECO:0000256" key="15">
    <source>
        <dbReference type="ARBA" id="ARBA00023014"/>
    </source>
</evidence>
<dbReference type="PANTHER" id="PTHR10887">
    <property type="entry name" value="DNA2/NAM7 HELICASE FAMILY"/>
    <property type="match status" value="1"/>
</dbReference>
<evidence type="ECO:0000256" key="18">
    <source>
        <dbReference type="ARBA" id="ARBA00023204"/>
    </source>
</evidence>
<dbReference type="EC" id="3.1.-.-" evidence="22"/>
<dbReference type="FunFam" id="3.90.320.10:FF:000001">
    <property type="entry name" value="DNA replication helicase Dna2"/>
    <property type="match status" value="1"/>
</dbReference>
<dbReference type="EC" id="3.6.4.12" evidence="22"/>
<evidence type="ECO:0000256" key="21">
    <source>
        <dbReference type="ARBA" id="ARBA00047995"/>
    </source>
</evidence>
<dbReference type="GO" id="GO:0005739">
    <property type="term" value="C:mitochondrion"/>
    <property type="evidence" value="ECO:0007669"/>
    <property type="project" value="UniProtKB-SubCell"/>
</dbReference>
<feature type="region of interest" description="Disordered" evidence="23">
    <location>
        <begin position="432"/>
        <end position="472"/>
    </location>
</feature>
<evidence type="ECO:0000256" key="4">
    <source>
        <dbReference type="ARBA" id="ARBA00022485"/>
    </source>
</evidence>
<evidence type="ECO:0000256" key="16">
    <source>
        <dbReference type="ARBA" id="ARBA00023125"/>
    </source>
</evidence>
<dbReference type="Pfam" id="PF08696">
    <property type="entry name" value="Dna2"/>
    <property type="match status" value="1"/>
</dbReference>
<feature type="region of interest" description="Disordered" evidence="23">
    <location>
        <begin position="270"/>
        <end position="291"/>
    </location>
</feature>
<feature type="region of interest" description="Disordered" evidence="23">
    <location>
        <begin position="1638"/>
        <end position="1704"/>
    </location>
</feature>
<feature type="region of interest" description="Disordered" evidence="23">
    <location>
        <begin position="320"/>
        <end position="374"/>
    </location>
</feature>
<keyword evidence="14 22" id="KW-0408">Iron</keyword>
<evidence type="ECO:0000256" key="5">
    <source>
        <dbReference type="ARBA" id="ARBA00022705"/>
    </source>
</evidence>
<evidence type="ECO:0000256" key="3">
    <source>
        <dbReference type="ARBA" id="ARBA00007913"/>
    </source>
</evidence>
<evidence type="ECO:0000256" key="2">
    <source>
        <dbReference type="ARBA" id="ARBA00004173"/>
    </source>
</evidence>
<evidence type="ECO:0000256" key="20">
    <source>
        <dbReference type="ARBA" id="ARBA00023268"/>
    </source>
</evidence>
<feature type="compositionally biased region" description="Polar residues" evidence="23">
    <location>
        <begin position="1638"/>
        <end position="1647"/>
    </location>
</feature>
<dbReference type="eggNOG" id="KOG1805">
    <property type="taxonomic scope" value="Eukaryota"/>
</dbReference>
<keyword evidence="18 22" id="KW-0234">DNA repair</keyword>
<dbReference type="GO" id="GO:0006281">
    <property type="term" value="P:DNA repair"/>
    <property type="evidence" value="ECO:0007669"/>
    <property type="project" value="UniProtKB-KW"/>
</dbReference>
<evidence type="ECO:0000256" key="11">
    <source>
        <dbReference type="ARBA" id="ARBA00022801"/>
    </source>
</evidence>
<evidence type="ECO:0000256" key="19">
    <source>
        <dbReference type="ARBA" id="ARBA00023242"/>
    </source>
</evidence>
<reference evidence="29" key="1">
    <citation type="journal article" date="2011" name="Nat. Commun.">
        <title>Effector diversification within compartments of the Leptosphaeria maculans genome affected by Repeat-Induced Point mutations.</title>
        <authorList>
            <person name="Rouxel T."/>
            <person name="Grandaubert J."/>
            <person name="Hane J.K."/>
            <person name="Hoede C."/>
            <person name="van de Wouw A.P."/>
            <person name="Couloux A."/>
            <person name="Dominguez V."/>
            <person name="Anthouard V."/>
            <person name="Bally P."/>
            <person name="Bourras S."/>
            <person name="Cozijnsen A.J."/>
            <person name="Ciuffetti L.M."/>
            <person name="Degrave A."/>
            <person name="Dilmaghani A."/>
            <person name="Duret L."/>
            <person name="Fudal I."/>
            <person name="Goodwin S.B."/>
            <person name="Gout L."/>
            <person name="Glaser N."/>
            <person name="Linglin J."/>
            <person name="Kema G.H.J."/>
            <person name="Lapalu N."/>
            <person name="Lawrence C.B."/>
            <person name="May K."/>
            <person name="Meyer M."/>
            <person name="Ollivier B."/>
            <person name="Poulain J."/>
            <person name="Schoch C.L."/>
            <person name="Simon A."/>
            <person name="Spatafora J.W."/>
            <person name="Stachowiak A."/>
            <person name="Turgeon B.G."/>
            <person name="Tyler B.M."/>
            <person name="Vincent D."/>
            <person name="Weissenbach J."/>
            <person name="Amselem J."/>
            <person name="Quesneville H."/>
            <person name="Oliver R.P."/>
            <person name="Wincker P."/>
            <person name="Balesdent M.-H."/>
            <person name="Howlett B.J."/>
        </authorList>
    </citation>
    <scope>NUCLEOTIDE SEQUENCE [LARGE SCALE GENOMIC DNA]</scope>
    <source>
        <strain evidence="29">JN3 / isolate v23.1.3 / race Av1-4-5-6-7-8</strain>
    </source>
</reference>
<dbReference type="InterPro" id="IPR048459">
    <property type="entry name" value="DNA2_Rift"/>
</dbReference>
<feature type="region of interest" description="Disordered" evidence="23">
    <location>
        <begin position="1"/>
        <end position="58"/>
    </location>
</feature>